<dbReference type="NCBIfam" id="TIGR00080">
    <property type="entry name" value="pimt"/>
    <property type="match status" value="1"/>
</dbReference>
<dbReference type="InterPro" id="IPR000682">
    <property type="entry name" value="PCMT"/>
</dbReference>
<dbReference type="HAMAP" id="MF_00090">
    <property type="entry name" value="PIMT"/>
    <property type="match status" value="1"/>
</dbReference>
<evidence type="ECO:0000256" key="6">
    <source>
        <dbReference type="ARBA" id="ARBA00022691"/>
    </source>
</evidence>
<sequence>MVVREGMDRQGIGMTSQRTRERLLERLFEEGVRNLRVLEAMRRTPRHLFVDEALAHRAYEDTALPIGHNQTISQPYIVARMTELLLGGGPLDKVMEVGTGSGYQTAILAQVVERVFSVERIHPLQERAKAVLKDINIRNVVFRHADGNWGWPQYGPYDAILVAAAPAEVPKELLNQLADGGRLVIPVGDKEQFLTLVIREGDNFIHQQVEPVRFVPLLAGAIRS</sequence>
<dbReference type="GO" id="GO:0032259">
    <property type="term" value="P:methylation"/>
    <property type="evidence" value="ECO:0007669"/>
    <property type="project" value="UniProtKB-KW"/>
</dbReference>
<comment type="catalytic activity">
    <reaction evidence="7">
        <text>[protein]-L-isoaspartate + S-adenosyl-L-methionine = [protein]-L-isoaspartate alpha-methyl ester + S-adenosyl-L-homocysteine</text>
        <dbReference type="Rhea" id="RHEA:12705"/>
        <dbReference type="Rhea" id="RHEA-COMP:12143"/>
        <dbReference type="Rhea" id="RHEA-COMP:12144"/>
        <dbReference type="ChEBI" id="CHEBI:57856"/>
        <dbReference type="ChEBI" id="CHEBI:59789"/>
        <dbReference type="ChEBI" id="CHEBI:90596"/>
        <dbReference type="ChEBI" id="CHEBI:90598"/>
        <dbReference type="EC" id="2.1.1.77"/>
    </reaction>
</comment>
<organism evidence="8 9">
    <name type="scientific">Halopseudomonas laoshanensis</name>
    <dbReference type="NCBI Taxonomy" id="2268758"/>
    <lineage>
        <taxon>Bacteria</taxon>
        <taxon>Pseudomonadati</taxon>
        <taxon>Pseudomonadota</taxon>
        <taxon>Gammaproteobacteria</taxon>
        <taxon>Pseudomonadales</taxon>
        <taxon>Pseudomonadaceae</taxon>
        <taxon>Halopseudomonas</taxon>
    </lineage>
</organism>
<evidence type="ECO:0000313" key="8">
    <source>
        <dbReference type="EMBL" id="KAA0694676.1"/>
    </source>
</evidence>
<comment type="function">
    <text evidence="7">Catalyzes the methyl esterification of L-isoaspartyl residues in peptides and proteins that result from spontaneous decomposition of normal L-aspartyl and L-asparaginyl residues. It plays a role in the repair and/or degradation of damaged proteins.</text>
</comment>
<evidence type="ECO:0000256" key="7">
    <source>
        <dbReference type="HAMAP-Rule" id="MF_00090"/>
    </source>
</evidence>
<evidence type="ECO:0000256" key="2">
    <source>
        <dbReference type="ARBA" id="ARBA00005369"/>
    </source>
</evidence>
<dbReference type="CDD" id="cd02440">
    <property type="entry name" value="AdoMet_MTases"/>
    <property type="match status" value="1"/>
</dbReference>
<evidence type="ECO:0000256" key="1">
    <source>
        <dbReference type="ARBA" id="ARBA00004496"/>
    </source>
</evidence>
<dbReference type="EMBL" id="QOVF01000002">
    <property type="protein sequence ID" value="KAA0694676.1"/>
    <property type="molecule type" value="Genomic_DNA"/>
</dbReference>
<protein>
    <recommendedName>
        <fullName evidence="7">Protein-L-isoaspartate O-methyltransferase</fullName>
        <ecNumber evidence="7">2.1.1.77</ecNumber>
    </recommendedName>
    <alternativeName>
        <fullName evidence="7">L-isoaspartyl protein carboxyl methyltransferase</fullName>
    </alternativeName>
    <alternativeName>
        <fullName evidence="7">Protein L-isoaspartyl methyltransferase</fullName>
    </alternativeName>
    <alternativeName>
        <fullName evidence="7">Protein-beta-aspartate methyltransferase</fullName>
        <shortName evidence="7">PIMT</shortName>
    </alternativeName>
</protein>
<dbReference type="PROSITE" id="PS01279">
    <property type="entry name" value="PCMT"/>
    <property type="match status" value="1"/>
</dbReference>
<keyword evidence="4 7" id="KW-0489">Methyltransferase</keyword>
<feature type="active site" evidence="7">
    <location>
        <position position="73"/>
    </location>
</feature>
<evidence type="ECO:0000256" key="5">
    <source>
        <dbReference type="ARBA" id="ARBA00022679"/>
    </source>
</evidence>
<keyword evidence="6 7" id="KW-0949">S-adenosyl-L-methionine</keyword>
<dbReference type="PANTHER" id="PTHR11579">
    <property type="entry name" value="PROTEIN-L-ISOASPARTATE O-METHYLTRANSFERASE"/>
    <property type="match status" value="1"/>
</dbReference>
<dbReference type="Proteomes" id="UP000463138">
    <property type="component" value="Unassembled WGS sequence"/>
</dbReference>
<dbReference type="NCBIfam" id="NF001453">
    <property type="entry name" value="PRK00312.1"/>
    <property type="match status" value="1"/>
</dbReference>
<evidence type="ECO:0000313" key="9">
    <source>
        <dbReference type="Proteomes" id="UP000463138"/>
    </source>
</evidence>
<dbReference type="GO" id="GO:0030091">
    <property type="term" value="P:protein repair"/>
    <property type="evidence" value="ECO:0007669"/>
    <property type="project" value="UniProtKB-UniRule"/>
</dbReference>
<dbReference type="PANTHER" id="PTHR11579:SF0">
    <property type="entry name" value="PROTEIN-L-ISOASPARTATE(D-ASPARTATE) O-METHYLTRANSFERASE"/>
    <property type="match status" value="1"/>
</dbReference>
<comment type="similarity">
    <text evidence="2 7">Belongs to the methyltransferase superfamily. L-isoaspartyl/D-aspartyl protein methyltransferase family.</text>
</comment>
<comment type="subcellular location">
    <subcellularLocation>
        <location evidence="1 7">Cytoplasm</location>
    </subcellularLocation>
</comment>
<keyword evidence="5 7" id="KW-0808">Transferase</keyword>
<accession>A0A7V7GTM2</accession>
<dbReference type="FunFam" id="3.40.50.150:FF:000010">
    <property type="entry name" value="Protein-L-isoaspartate O-methyltransferase"/>
    <property type="match status" value="1"/>
</dbReference>
<evidence type="ECO:0000256" key="4">
    <source>
        <dbReference type="ARBA" id="ARBA00022603"/>
    </source>
</evidence>
<dbReference type="EC" id="2.1.1.77" evidence="7"/>
<dbReference type="Pfam" id="PF01135">
    <property type="entry name" value="PCMT"/>
    <property type="match status" value="1"/>
</dbReference>
<name>A0A7V7GTM2_9GAMM</name>
<keyword evidence="9" id="KW-1185">Reference proteome</keyword>
<evidence type="ECO:0000256" key="3">
    <source>
        <dbReference type="ARBA" id="ARBA00022490"/>
    </source>
</evidence>
<dbReference type="GO" id="GO:0004719">
    <property type="term" value="F:protein-L-isoaspartate (D-aspartate) O-methyltransferase activity"/>
    <property type="evidence" value="ECO:0007669"/>
    <property type="project" value="UniProtKB-UniRule"/>
</dbReference>
<keyword evidence="3 7" id="KW-0963">Cytoplasm</keyword>
<dbReference type="SUPFAM" id="SSF53335">
    <property type="entry name" value="S-adenosyl-L-methionine-dependent methyltransferases"/>
    <property type="match status" value="1"/>
</dbReference>
<dbReference type="RefSeq" id="WP_096348249.1">
    <property type="nucleotide sequence ID" value="NZ_JBHOFR010000002.1"/>
</dbReference>
<dbReference type="AlphaFoldDB" id="A0A7V7GTM2"/>
<gene>
    <name evidence="7" type="primary">pcm</name>
    <name evidence="8" type="ORF">DT594_07225</name>
</gene>
<dbReference type="OrthoDB" id="9810066at2"/>
<comment type="caution">
    <text evidence="8">The sequence shown here is derived from an EMBL/GenBank/DDBJ whole genome shotgun (WGS) entry which is preliminary data.</text>
</comment>
<dbReference type="InterPro" id="IPR029063">
    <property type="entry name" value="SAM-dependent_MTases_sf"/>
</dbReference>
<dbReference type="GO" id="GO:0005737">
    <property type="term" value="C:cytoplasm"/>
    <property type="evidence" value="ECO:0007669"/>
    <property type="project" value="UniProtKB-SubCell"/>
</dbReference>
<proteinExistence type="inferred from homology"/>
<dbReference type="Gene3D" id="3.40.50.150">
    <property type="entry name" value="Vaccinia Virus protein VP39"/>
    <property type="match status" value="1"/>
</dbReference>
<reference evidence="8 9" key="1">
    <citation type="submission" date="2018-07" db="EMBL/GenBank/DDBJ databases">
        <title>Pseudomonas laoshanensis sp. nov., isolated from soil.</title>
        <authorList>
            <person name="Sun J."/>
            <person name="Yu L."/>
            <person name="Wang M."/>
            <person name="Zhang C."/>
        </authorList>
    </citation>
    <scope>NUCLEOTIDE SEQUENCE [LARGE SCALE GENOMIC DNA]</scope>
    <source>
        <strain evidence="8 9">Y22</strain>
    </source>
</reference>